<accession>A0ACC7LLR2</accession>
<comment type="caution">
    <text evidence="1">The sequence shown here is derived from an EMBL/GenBank/DDBJ whole genome shotgun (WGS) entry which is preliminary data.</text>
</comment>
<gene>
    <name evidence="1" type="ORF">ACEZ3G_03370</name>
</gene>
<evidence type="ECO:0000313" key="2">
    <source>
        <dbReference type="Proteomes" id="UP001595191"/>
    </source>
</evidence>
<keyword evidence="2" id="KW-1185">Reference proteome</keyword>
<sequence>MIFTNEMKNILIPTDFSENAWNAIRYAIELYKNEECTFHLLNTYTPAIASSRFMASGSSTVMSGDGARLHSERGLKEVLLRIKSNSYYKNHSFKTISSFSLLIDQVKETVEDHNIDLVVTGTKGASGLEEVFMGSNTVRIIKAVKNCPVLAVPEHFEFATPNEIAFATDFNRFFTQSELRPIFEMANAFAATIRIVHVQYEIKALTELQQFNLNMLRKYFADVEHYVHTVSELNSVSKTLEVFAKELDIHLLAMLNFQHSYMEKITREPVIKRVAFHTQIPLLVIPELGMGKPSTNKERRAMSVSD</sequence>
<evidence type="ECO:0000313" key="1">
    <source>
        <dbReference type="EMBL" id="MFH6602502.1"/>
    </source>
</evidence>
<proteinExistence type="predicted"/>
<dbReference type="EMBL" id="JBHFPV010000001">
    <property type="protein sequence ID" value="MFH6602502.1"/>
    <property type="molecule type" value="Genomic_DNA"/>
</dbReference>
<protein>
    <submittedName>
        <fullName evidence="1">Universal stress protein</fullName>
    </submittedName>
</protein>
<dbReference type="Proteomes" id="UP001595191">
    <property type="component" value="Unassembled WGS sequence"/>
</dbReference>
<name>A0ACC7LLR2_9FLAO</name>
<reference evidence="1" key="1">
    <citation type="submission" date="2024-09" db="EMBL/GenBank/DDBJ databases">
        <authorList>
            <person name="Liu J."/>
        </authorList>
    </citation>
    <scope>NUCLEOTIDE SEQUENCE</scope>
    <source>
        <strain evidence="1">NBU2967</strain>
    </source>
</reference>
<organism evidence="1 2">
    <name type="scientific">Meishania litoralis</name>
    <dbReference type="NCBI Taxonomy" id="3434685"/>
    <lineage>
        <taxon>Bacteria</taxon>
        <taxon>Pseudomonadati</taxon>
        <taxon>Bacteroidota</taxon>
        <taxon>Flavobacteriia</taxon>
        <taxon>Flavobacteriales</taxon>
        <taxon>Flavobacteriaceae</taxon>
        <taxon>Meishania</taxon>
    </lineage>
</organism>